<reference evidence="3" key="1">
    <citation type="submission" date="2014-04" db="EMBL/GenBank/DDBJ databases">
        <title>Evolutionary Origins and Diversification of the Mycorrhizal Mutualists.</title>
        <authorList>
            <consortium name="DOE Joint Genome Institute"/>
            <consortium name="Mycorrhizal Genomics Consortium"/>
            <person name="Kohler A."/>
            <person name="Kuo A."/>
            <person name="Nagy L.G."/>
            <person name="Floudas D."/>
            <person name="Copeland A."/>
            <person name="Barry K.W."/>
            <person name="Cichocki N."/>
            <person name="Veneault-Fourrey C."/>
            <person name="LaButti K."/>
            <person name="Lindquist E.A."/>
            <person name="Lipzen A."/>
            <person name="Lundell T."/>
            <person name="Morin E."/>
            <person name="Murat C."/>
            <person name="Riley R."/>
            <person name="Ohm R."/>
            <person name="Sun H."/>
            <person name="Tunlid A."/>
            <person name="Henrissat B."/>
            <person name="Grigoriev I.V."/>
            <person name="Hibbett D.S."/>
            <person name="Martin F."/>
        </authorList>
    </citation>
    <scope>NUCLEOTIDE SEQUENCE [LARGE SCALE GENOMIC DNA]</scope>
    <source>
        <strain evidence="3">FD-334 SS-4</strain>
    </source>
</reference>
<evidence type="ECO:0000313" key="2">
    <source>
        <dbReference type="EMBL" id="KJA16420.1"/>
    </source>
</evidence>
<feature type="compositionally biased region" description="Low complexity" evidence="1">
    <location>
        <begin position="76"/>
        <end position="85"/>
    </location>
</feature>
<feature type="region of interest" description="Disordered" evidence="1">
    <location>
        <begin position="60"/>
        <end position="111"/>
    </location>
</feature>
<keyword evidence="3" id="KW-1185">Reference proteome</keyword>
<feature type="compositionally biased region" description="Polar residues" evidence="1">
    <location>
        <begin position="1"/>
        <end position="14"/>
    </location>
</feature>
<accession>A0A0D2P7S1</accession>
<gene>
    <name evidence="2" type="ORF">HYPSUDRAFT_207018</name>
</gene>
<feature type="region of interest" description="Disordered" evidence="1">
    <location>
        <begin position="1"/>
        <end position="30"/>
    </location>
</feature>
<proteinExistence type="predicted"/>
<dbReference type="EMBL" id="KN817621">
    <property type="protein sequence ID" value="KJA16420.1"/>
    <property type="molecule type" value="Genomic_DNA"/>
</dbReference>
<sequence>MSRPVQLSQSQLSTDYLRPPPLSNDIPCAYPRARRPPTYTIMRLRPVAFAAPFAVPNTSPYAAQSWAPRPRRSEASETSSHAAAARPFKAVPPPRRLAYPARPRPVWHTQA</sequence>
<dbReference type="AlphaFoldDB" id="A0A0D2P7S1"/>
<evidence type="ECO:0000313" key="3">
    <source>
        <dbReference type="Proteomes" id="UP000054270"/>
    </source>
</evidence>
<evidence type="ECO:0000256" key="1">
    <source>
        <dbReference type="SAM" id="MobiDB-lite"/>
    </source>
</evidence>
<organism evidence="2 3">
    <name type="scientific">Hypholoma sublateritium (strain FD-334 SS-4)</name>
    <dbReference type="NCBI Taxonomy" id="945553"/>
    <lineage>
        <taxon>Eukaryota</taxon>
        <taxon>Fungi</taxon>
        <taxon>Dikarya</taxon>
        <taxon>Basidiomycota</taxon>
        <taxon>Agaricomycotina</taxon>
        <taxon>Agaricomycetes</taxon>
        <taxon>Agaricomycetidae</taxon>
        <taxon>Agaricales</taxon>
        <taxon>Agaricineae</taxon>
        <taxon>Strophariaceae</taxon>
        <taxon>Hypholoma</taxon>
    </lineage>
</organism>
<name>A0A0D2P7S1_HYPSF</name>
<protein>
    <submittedName>
        <fullName evidence="2">Uncharacterized protein</fullName>
    </submittedName>
</protein>
<dbReference type="Proteomes" id="UP000054270">
    <property type="component" value="Unassembled WGS sequence"/>
</dbReference>